<keyword evidence="5" id="KW-0539">Nucleus</keyword>
<dbReference type="Proteomes" id="UP000187283">
    <property type="component" value="Unassembled WGS sequence"/>
</dbReference>
<dbReference type="Pfam" id="PF16418">
    <property type="entry name" value="CNOT1_HEAT"/>
    <property type="match status" value="1"/>
</dbReference>
<dbReference type="GO" id="GO:0030015">
    <property type="term" value="C:CCR4-NOT core complex"/>
    <property type="evidence" value="ECO:0007669"/>
    <property type="project" value="InterPro"/>
</dbReference>
<evidence type="ECO:0000256" key="6">
    <source>
        <dbReference type="SAM" id="MobiDB-lite"/>
    </source>
</evidence>
<dbReference type="PANTHER" id="PTHR13162">
    <property type="entry name" value="CCR4-NOT TRANSCRIPTION COMPLEX"/>
    <property type="match status" value="1"/>
</dbReference>
<evidence type="ECO:0000256" key="1">
    <source>
        <dbReference type="ARBA" id="ARBA00004123"/>
    </source>
</evidence>
<evidence type="ECO:0000256" key="4">
    <source>
        <dbReference type="ARBA" id="ARBA00023163"/>
    </source>
</evidence>
<evidence type="ECO:0000259" key="7">
    <source>
        <dbReference type="Pfam" id="PF04054"/>
    </source>
</evidence>
<dbReference type="InterPro" id="IPR055454">
    <property type="entry name" value="CNOT1-like_NOT1_connector"/>
</dbReference>
<evidence type="ECO:0000313" key="14">
    <source>
        <dbReference type="Proteomes" id="UP000187283"/>
    </source>
</evidence>
<keyword evidence="3" id="KW-0805">Transcription regulation</keyword>
<feature type="domain" description="CCR4-Not complex component Not1 C-terminal" evidence="7">
    <location>
        <begin position="1928"/>
        <end position="2291"/>
    </location>
</feature>
<evidence type="ECO:0000256" key="5">
    <source>
        <dbReference type="ARBA" id="ARBA00023242"/>
    </source>
</evidence>
<evidence type="ECO:0000256" key="2">
    <source>
        <dbReference type="ARBA" id="ARBA00022491"/>
    </source>
</evidence>
<keyword evidence="4" id="KW-0804">Transcription</keyword>
<dbReference type="Gene3D" id="1.25.40.790">
    <property type="match status" value="1"/>
</dbReference>
<dbReference type="OrthoDB" id="1933107at2759"/>
<dbReference type="PANTHER" id="PTHR13162:SF8">
    <property type="entry name" value="CCR4-NOT TRANSCRIPTION COMPLEX SUBUNIT 1"/>
    <property type="match status" value="1"/>
</dbReference>
<organism evidence="13 14">
    <name type="scientific">Smittium culicis</name>
    <dbReference type="NCBI Taxonomy" id="133412"/>
    <lineage>
        <taxon>Eukaryota</taxon>
        <taxon>Fungi</taxon>
        <taxon>Fungi incertae sedis</taxon>
        <taxon>Zoopagomycota</taxon>
        <taxon>Kickxellomycotina</taxon>
        <taxon>Harpellomycetes</taxon>
        <taxon>Harpellales</taxon>
        <taxon>Legeriomycetaceae</taxon>
        <taxon>Smittium</taxon>
    </lineage>
</organism>
<dbReference type="EMBL" id="LSSN01001538">
    <property type="protein sequence ID" value="OMJ19248.1"/>
    <property type="molecule type" value="Genomic_DNA"/>
</dbReference>
<feature type="domain" description="CCR4-NOT transcription complex subunit 1 CAF1-binding" evidence="9">
    <location>
        <begin position="873"/>
        <end position="1092"/>
    </location>
</feature>
<feature type="region of interest" description="Disordered" evidence="6">
    <location>
        <begin position="1790"/>
        <end position="1815"/>
    </location>
</feature>
<evidence type="ECO:0000259" key="11">
    <source>
        <dbReference type="Pfam" id="PF16418"/>
    </source>
</evidence>
<evidence type="ECO:0000313" key="13">
    <source>
        <dbReference type="EMBL" id="OMJ19248.1"/>
    </source>
</evidence>
<proteinExistence type="predicted"/>
<dbReference type="Pfam" id="PF16417">
    <property type="entry name" value="CNOT1_TTP_bind"/>
    <property type="match status" value="1"/>
</dbReference>
<feature type="domain" description="CCR4-NOT transcription complex subunit 1-like NOT1 connector" evidence="12">
    <location>
        <begin position="1416"/>
        <end position="1591"/>
    </location>
</feature>
<dbReference type="Pfam" id="PF16415">
    <property type="entry name" value="CNOT1_CAF1_bind"/>
    <property type="match status" value="1"/>
</dbReference>
<dbReference type="Pfam" id="PF04054">
    <property type="entry name" value="Not1"/>
    <property type="match status" value="1"/>
</dbReference>
<evidence type="ECO:0000256" key="3">
    <source>
        <dbReference type="ARBA" id="ARBA00023015"/>
    </source>
</evidence>
<dbReference type="Pfam" id="PF12842">
    <property type="entry name" value="DUF3819"/>
    <property type="match status" value="1"/>
</dbReference>
<feature type="compositionally biased region" description="Low complexity" evidence="6">
    <location>
        <begin position="1792"/>
        <end position="1807"/>
    </location>
</feature>
<evidence type="ECO:0000259" key="9">
    <source>
        <dbReference type="Pfam" id="PF16415"/>
    </source>
</evidence>
<dbReference type="GO" id="GO:0017148">
    <property type="term" value="P:negative regulation of translation"/>
    <property type="evidence" value="ECO:0007669"/>
    <property type="project" value="InterPro"/>
</dbReference>
<gene>
    <name evidence="13" type="ORF">AYI70_g4844</name>
</gene>
<dbReference type="Gene3D" id="1.25.40.180">
    <property type="match status" value="1"/>
</dbReference>
<keyword evidence="14" id="KW-1185">Reference proteome</keyword>
<dbReference type="GO" id="GO:0005634">
    <property type="term" value="C:nucleus"/>
    <property type="evidence" value="ECO:0007669"/>
    <property type="project" value="UniProtKB-SubCell"/>
</dbReference>
<keyword evidence="2" id="KW-0678">Repressor</keyword>
<dbReference type="STRING" id="133412.A0A1R1XXB3"/>
<dbReference type="InterPro" id="IPR032194">
    <property type="entry name" value="CNOT1_HEAT"/>
</dbReference>
<dbReference type="InterPro" id="IPR040398">
    <property type="entry name" value="Not1"/>
</dbReference>
<dbReference type="Gene3D" id="1.25.40.840">
    <property type="entry name" value="CCR4-NOT transcription complex subunit 1 TTP binding domain"/>
    <property type="match status" value="1"/>
</dbReference>
<evidence type="ECO:0000259" key="10">
    <source>
        <dbReference type="Pfam" id="PF16417"/>
    </source>
</evidence>
<dbReference type="InterPro" id="IPR032191">
    <property type="entry name" value="CNOT1_CAF1_bind"/>
</dbReference>
<dbReference type="Gene3D" id="1.25.40.800">
    <property type="match status" value="1"/>
</dbReference>
<dbReference type="GO" id="GO:0000288">
    <property type="term" value="P:nuclear-transcribed mRNA catabolic process, deadenylation-dependent decay"/>
    <property type="evidence" value="ECO:0007669"/>
    <property type="project" value="TreeGrafter"/>
</dbReference>
<dbReference type="InterPro" id="IPR038535">
    <property type="entry name" value="CNOT1_TTP_bind_sf"/>
</dbReference>
<comment type="caution">
    <text evidence="13">The sequence shown here is derived from an EMBL/GenBank/DDBJ whole genome shotgun (WGS) entry which is preliminary data.</text>
</comment>
<evidence type="ECO:0000259" key="12">
    <source>
        <dbReference type="Pfam" id="PF25097"/>
    </source>
</evidence>
<dbReference type="InterPro" id="IPR032193">
    <property type="entry name" value="CNOT1_TTP_bind"/>
</dbReference>
<protein>
    <submittedName>
        <fullName evidence="13">CCR4-NOT transcription complex subunit 1</fullName>
    </submittedName>
</protein>
<evidence type="ECO:0000259" key="8">
    <source>
        <dbReference type="Pfam" id="PF12842"/>
    </source>
</evidence>
<dbReference type="GO" id="GO:0060090">
    <property type="term" value="F:molecular adaptor activity"/>
    <property type="evidence" value="ECO:0007669"/>
    <property type="project" value="TreeGrafter"/>
</dbReference>
<dbReference type="GO" id="GO:0000932">
    <property type="term" value="C:P-body"/>
    <property type="evidence" value="ECO:0007669"/>
    <property type="project" value="TreeGrafter"/>
</dbReference>
<dbReference type="InterPro" id="IPR007196">
    <property type="entry name" value="CCR4-Not_Not1_C"/>
</dbReference>
<dbReference type="CDD" id="cd20710">
    <property type="entry name" value="NOT1_connector"/>
    <property type="match status" value="1"/>
</dbReference>
<sequence length="2359" mass="264476">MSSVGINILYTITPPSYPSLIILDQKNLNTQSTLARAGISHLLFTLNKNNVREYLPILKKILIREGTTGYIHLFKVVTFLQFFDNNLSDSIPYTDRSEVLKFFIRALSNSILSGPFLDSSKVLSALLFESLKSYFETSQLPLYYKNASDFLLFDIIDLFELKSDRLSLSLTYLLNFSSNSSYNRLSYQGTFFISYFLTYIFFINNQLLYLFKAKQITHLLEQHRVSEISANIYHPSSSTTVKTTMDPLESFSKINPQDISSSVQLADLLANVRQNMMAAGPSYDIDFVCSILNRLCSNEDKSSAWDPALLGEALVKIAAEVSWFSVLSFIPESYISFSGKNGLILFVKTWIKAVSIKEKNPKPYFPIGELCKGWADQNAKFNFIKIVPELGQLADLNFDFGIPVLSPALVESFYVIYRPAVTKMVSSVWNSLNLLQSLVQFLDTSFKDHAQPILDRANQEFPILITLGLIRLKSQNFTQFPLIQQNSTRFLLRKHPDSILFFNLLRTLNRSMLLSILCSLYRSSSALLRPSLDVLVSVNLHLDILLQPRVDDLTMLDFILELAVLASRRGYIVFDAWFVSMLTDLGSDIIHPALEVIQIKIQNESTRQRGESEITIEGWVIEELETIFSALSHISMSANNTANLKALYLQYVSLLPELKSLAGVSSKISDEMIEKDAENLFLKLYRGDYNLEKMLEILSALRDSPQVYKRRTYAHAVQYPIDEYKFFSNYPEKELTTTAFLVGQLVRRHMYSPASEATVIDLVKDSLLSGASTKTFQFGVVAMQQFAERLETWPSFCIVVSQIPQIIQRDPETANLVKSIMSTHLQLPSKSNGTGLDDPLENQVVPVEVRNSTDKFTAIQSNIHTLSPLLKIQEEPSEPVKDKIQFALNNLSLVNIETKTMEVKSVLDVKHCAWLSSALVKRAGQEPNYHDIYFKFIEYLGIDPIDDFLLSNTLKSITKLLNAESTVSSSRDRGQLGNLGSWLGGMTLARNKPLIRNNISLKALLIQGYESDRLIVAIPFVCKVLKQCSNSYVFKPPNPWLMRTISVLVELYTTAELKLNLKFEIEVLCRALGLDIKSITPSQIVRDHMSHTTDALIHDLGSSNNSDSENYLTASKPTPAIEIPTLTASDITIDIMSALFQHAQFNLCGSLFNSQPAFKKLFFVLAEKFILETIPIHIARSVYVAISATRDTVQRDFCGEPNEERMHRAAQLMVRGLAGAQAVSLCRDQLKSKMYLGFREWLLSESLPESTANQLAAGLVSDNLDLACAIAEKEAIERASIQIDQIFAETFQVRKRTRERTGQPYYDMGTHSLLSYPADCPDILRIKLASVPPVIMRIYDDFTQIPHFPSQVATPPSATGQTVTTPVSSKLDSQFLDKNSTLALNNETMNYQDSVLNAPAIPVQQLLDEYCLLMAELEKLVSIAAPGASLATLPQTHVLRAYAKEILFILTKLNIRESPIIEIAQSLINQLLQTESRLGLELNILLLYRVCQIFPAIAREVSRWLTYSDNEDRFNVPVVLLLLTEGLVNSSQFDSQLAKLIDSKNLTVISFSVNLVRKAVIEQAISALPQDFTATIESLYQLYLQNENSNEPPTIPKEQISQINNLIRDFKQYRNSSNDVFDESADYFSSNPNLDLVSNETSKQILSNWAQFNELSNVSDSTFYSLMSQTYQVLDLKNVNTDYGSHVDKISHFFSYCISYAIESFENGLVSTGSFGANQDFNQSSLDPLSSFLSQPSDTSASINMPNIRQTQPSLNDNTGIPHGMNVGSHKGNAKLSTNDLGFINSGTPAINNSGSNNNTNLSNSDSILPESDSTSTNQSYQIIDGLAKMVIWMVRANKHNSEAMDSDENQGAVNSESRIPQKTSVSNSEILLPLKQFLNTYVLLLVKDHFGAHFSKKQKPYFRLLTIIINELGKASHSISGYFIDKKLHLEALRLIGQALLAVRPSFVAGFTFAWLSIVMNQHYLPILLENKYTWRLVEDILVAQLESLEPFVEKGVVTDSVCLLYRGTVRVILVILHDYPSFLTEHAFALCDAVPVTCIQTRNLLLSAFTSGMALEEPFSSNMKMEFLESSNIPPRIGSDYSLNLRKSGWLDQLDNYIQQGKPESFANDIVKKLSLYPGTLSSIDQRMILLEGKSKYDIKLINSLVMHFVVMSAGGELLVDKKTVDPKSISASVKSNILKLINTLLANFDFEGRYLLLSSFINHLRYPSTHTHYVSELLFTLFLDKSNFDLGIKELVTRVLIERVTVNQPFPWGLLVTVSELVLNPKYEFWSQSFSNITPQIKEILTVVASSFNPANTNPSSSNLAGFTNLNAAMNSSNNGVEAENSILHQSKLNDPSNITTNAGMISNPLTGSTAF</sequence>
<reference evidence="13 14" key="1">
    <citation type="submission" date="2017-01" db="EMBL/GenBank/DDBJ databases">
        <authorList>
            <person name="Mah S.A."/>
            <person name="Swanson W.J."/>
            <person name="Moy G.W."/>
            <person name="Vacquier V.D."/>
        </authorList>
    </citation>
    <scope>NUCLEOTIDE SEQUENCE [LARGE SCALE GENOMIC DNA]</scope>
    <source>
        <strain evidence="13 14">GSMNP</strain>
    </source>
</reference>
<name>A0A1R1XXB3_9FUNG</name>
<feature type="domain" description="CCR4-NOT transcription complex subunit 1" evidence="8">
    <location>
        <begin position="1156"/>
        <end position="1298"/>
    </location>
</feature>
<feature type="domain" description="CCR4-NOT transcription complex subunit 1 TTP binding" evidence="10">
    <location>
        <begin position="652"/>
        <end position="823"/>
    </location>
</feature>
<dbReference type="InterPro" id="IPR024557">
    <property type="entry name" value="CNOT1_dom_4"/>
</dbReference>
<comment type="subcellular location">
    <subcellularLocation>
        <location evidence="1">Nucleus</location>
    </subcellularLocation>
</comment>
<feature type="domain" description="CCR4-NOT transcription complex subunit 1 HEAT repeat" evidence="11">
    <location>
        <begin position="489"/>
        <end position="611"/>
    </location>
</feature>
<accession>A0A1R1XXB3</accession>
<dbReference type="Pfam" id="PF25097">
    <property type="entry name" value="ARM_Cnot1"/>
    <property type="match status" value="1"/>
</dbReference>